<reference evidence="2" key="1">
    <citation type="journal article" date="2019" name="bioRxiv">
        <title>Genomics, evolutionary history and diagnostics of the Alternaria alternata species group including apple and Asian pear pathotypes.</title>
        <authorList>
            <person name="Armitage A.D."/>
            <person name="Cockerton H.M."/>
            <person name="Sreenivasaprasad S."/>
            <person name="Woodhall J.W."/>
            <person name="Lane C.R."/>
            <person name="Harrison R.J."/>
            <person name="Clarkson J.P."/>
        </authorList>
    </citation>
    <scope>NUCLEOTIDE SEQUENCE [LARGE SCALE GENOMIC DNA]</scope>
    <source>
        <strain evidence="2">RGR 97.0016</strain>
    </source>
</reference>
<proteinExistence type="predicted"/>
<dbReference type="EMBL" id="PEJP01000012">
    <property type="protein sequence ID" value="RYO69877.1"/>
    <property type="molecule type" value="Genomic_DNA"/>
</dbReference>
<dbReference type="Proteomes" id="UP000293823">
    <property type="component" value="Unassembled WGS sequence"/>
</dbReference>
<gene>
    <name evidence="1" type="ORF">AA0113_g3711</name>
</gene>
<evidence type="ECO:0000313" key="1">
    <source>
        <dbReference type="EMBL" id="RYO69877.1"/>
    </source>
</evidence>
<dbReference type="AlphaFoldDB" id="A0A4Q4SH10"/>
<organism evidence="1 2">
    <name type="scientific">Alternaria arborescens</name>
    <dbReference type="NCBI Taxonomy" id="156630"/>
    <lineage>
        <taxon>Eukaryota</taxon>
        <taxon>Fungi</taxon>
        <taxon>Dikarya</taxon>
        <taxon>Ascomycota</taxon>
        <taxon>Pezizomycotina</taxon>
        <taxon>Dothideomycetes</taxon>
        <taxon>Pleosporomycetidae</taxon>
        <taxon>Pleosporales</taxon>
        <taxon>Pleosporineae</taxon>
        <taxon>Pleosporaceae</taxon>
        <taxon>Alternaria</taxon>
        <taxon>Alternaria sect. Alternaria</taxon>
    </lineage>
</organism>
<evidence type="ECO:0000313" key="2">
    <source>
        <dbReference type="Proteomes" id="UP000293823"/>
    </source>
</evidence>
<accession>A0A4Q4SH10</accession>
<protein>
    <submittedName>
        <fullName evidence="1">Uncharacterized protein</fullName>
    </submittedName>
</protein>
<comment type="caution">
    <text evidence="1">The sequence shown here is derived from an EMBL/GenBank/DDBJ whole genome shotgun (WGS) entry which is preliminary data.</text>
</comment>
<name>A0A4Q4SH10_9PLEO</name>
<keyword evidence="2" id="KW-1185">Reference proteome</keyword>
<sequence>MSHIRSFFAEFALSTSTLGSGRYRRTATGPTALNTADQMSLSALAAGATFDGDLGVESWWRLRNFPKSNGARAAFISKPPVLLRHVRARHATNPTPEASNVPNHSFNNPHRNLQMLLAALLDISSFCIVTTTGTTSDSTFHNTR</sequence>